<gene>
    <name evidence="1" type="ORF">HXA33_03145</name>
</gene>
<reference evidence="1" key="1">
    <citation type="submission" date="2020-06" db="EMBL/GenBank/DDBJ databases">
        <title>Insight into the genomes of haloalkaliphilic bacilli from Kenyan soda lakes.</title>
        <authorList>
            <person name="Mwirichia R."/>
            <person name="Villamizar G.C."/>
            <person name="Poehlein A."/>
            <person name="Mugweru J."/>
            <person name="Kipnyargis A."/>
            <person name="Kiplimo D."/>
            <person name="Orwa P."/>
            <person name="Daniel R."/>
        </authorList>
    </citation>
    <scope>NUCLEOTIDE SEQUENCE</scope>
    <source>
        <strain evidence="1">B1096_S55</strain>
    </source>
</reference>
<evidence type="ECO:0000313" key="2">
    <source>
        <dbReference type="Proteomes" id="UP001057753"/>
    </source>
</evidence>
<keyword evidence="2" id="KW-1185">Reference proteome</keyword>
<proteinExistence type="predicted"/>
<comment type="caution">
    <text evidence="1">The sequence shown here is derived from an EMBL/GenBank/DDBJ whole genome shotgun (WGS) entry which is preliminary data.</text>
</comment>
<dbReference type="Proteomes" id="UP001057753">
    <property type="component" value="Unassembled WGS sequence"/>
</dbReference>
<organism evidence="1 2">
    <name type="scientific">Salipaludibacillus agaradhaerens</name>
    <name type="common">Bacillus agaradhaerens</name>
    <dbReference type="NCBI Taxonomy" id="76935"/>
    <lineage>
        <taxon>Bacteria</taxon>
        <taxon>Bacillati</taxon>
        <taxon>Bacillota</taxon>
        <taxon>Bacilli</taxon>
        <taxon>Bacillales</taxon>
        <taxon>Bacillaceae</taxon>
    </lineage>
</organism>
<accession>A0A9Q4AZI0</accession>
<dbReference type="EMBL" id="JABXYM010000001">
    <property type="protein sequence ID" value="MCR6095529.1"/>
    <property type="molecule type" value="Genomic_DNA"/>
</dbReference>
<sequence length="136" mass="16143">MKRWRGSRRWQVILVLGLIASIVTYQLHAYADSYPWLEDMTLDVKIETDTTIYEWEYENPNSFEYEEGSLIKRGEKAKDSFEHLLQVLDLTQSQITDDMVSELSKEFKQIRRISARRVDGDHCLQTWVWNHSGNDE</sequence>
<dbReference type="RefSeq" id="WP_143709709.1">
    <property type="nucleotide sequence ID" value="NZ_JABXYM010000001.1"/>
</dbReference>
<dbReference type="OrthoDB" id="2886745at2"/>
<protein>
    <submittedName>
        <fullName evidence="1">Uncharacterized protein</fullName>
    </submittedName>
</protein>
<dbReference type="AlphaFoldDB" id="A0A9Q4AZI0"/>
<name>A0A9Q4AZI0_SALAG</name>
<evidence type="ECO:0000313" key="1">
    <source>
        <dbReference type="EMBL" id="MCR6095529.1"/>
    </source>
</evidence>